<evidence type="ECO:0000256" key="7">
    <source>
        <dbReference type="ARBA" id="ARBA00012766"/>
    </source>
</evidence>
<feature type="domain" description="CMP/dCMP-type deaminase" evidence="19">
    <location>
        <begin position="31"/>
        <end position="153"/>
    </location>
</feature>
<comment type="cofactor">
    <cofactor evidence="1">
        <name>Zn(2+)</name>
        <dbReference type="ChEBI" id="CHEBI:29105"/>
    </cofactor>
</comment>
<dbReference type="InterPro" id="IPR050765">
    <property type="entry name" value="Riboflavin_Biosynth_HTPR"/>
</dbReference>
<dbReference type="GO" id="GO:0008835">
    <property type="term" value="F:diaminohydroxyphosphoribosylaminopyrimidine deaminase activity"/>
    <property type="evidence" value="ECO:0007669"/>
    <property type="project" value="UniProtKB-EC"/>
</dbReference>
<comment type="pathway">
    <text evidence="3">Cofactor biosynthesis; riboflavin biosynthesis; 5-amino-6-(D-ribitylamino)uracil from GTP: step 2/4.</text>
</comment>
<evidence type="ECO:0000256" key="5">
    <source>
        <dbReference type="ARBA" id="ARBA00005259"/>
    </source>
</evidence>
<evidence type="ECO:0000256" key="11">
    <source>
        <dbReference type="ARBA" id="ARBA00022723"/>
    </source>
</evidence>
<keyword evidence="15" id="KW-0560">Oxidoreductase</keyword>
<dbReference type="Gene3D" id="3.40.140.10">
    <property type="entry name" value="Cytidine Deaminase, domain 2"/>
    <property type="match status" value="1"/>
</dbReference>
<comment type="pathway">
    <text evidence="4">Cofactor biosynthesis; riboflavin biosynthesis; 5-amino-6-(D-ribitylamino)uracil from GTP: step 3/4.</text>
</comment>
<comment type="function">
    <text evidence="2">Converts 2,5-diamino-6-(ribosylamino)-4(3h)-pyrimidinone 5'-phosphate into 5-amino-6-(ribosylamino)-2,4(1h,3h)-pyrimidinedione 5'-phosphate.</text>
</comment>
<dbReference type="Gene3D" id="3.40.430.10">
    <property type="entry name" value="Dihydrofolate Reductase, subunit A"/>
    <property type="match status" value="1"/>
</dbReference>
<comment type="catalytic activity">
    <reaction evidence="18">
        <text>2,5-diamino-6-hydroxy-4-(5-phosphoribosylamino)-pyrimidine + H2O + H(+) = 5-amino-6-(5-phospho-D-ribosylamino)uracil + NH4(+)</text>
        <dbReference type="Rhea" id="RHEA:21868"/>
        <dbReference type="ChEBI" id="CHEBI:15377"/>
        <dbReference type="ChEBI" id="CHEBI:15378"/>
        <dbReference type="ChEBI" id="CHEBI:28938"/>
        <dbReference type="ChEBI" id="CHEBI:58453"/>
        <dbReference type="ChEBI" id="CHEBI:58614"/>
        <dbReference type="EC" id="3.5.4.26"/>
    </reaction>
</comment>
<dbReference type="UniPathway" id="UPA00275">
    <property type="reaction ID" value="UER00401"/>
</dbReference>
<evidence type="ECO:0000256" key="16">
    <source>
        <dbReference type="ARBA" id="ARBA00023268"/>
    </source>
</evidence>
<evidence type="ECO:0000256" key="1">
    <source>
        <dbReference type="ARBA" id="ARBA00001947"/>
    </source>
</evidence>
<dbReference type="GO" id="GO:0008703">
    <property type="term" value="F:5-amino-6-(5-phosphoribosylamino)uracil reductase activity"/>
    <property type="evidence" value="ECO:0007669"/>
    <property type="project" value="UniProtKB-EC"/>
</dbReference>
<accession>A0A2R6Y083</accession>
<dbReference type="SUPFAM" id="SSF53597">
    <property type="entry name" value="Dihydrofolate reductase-like"/>
    <property type="match status" value="1"/>
</dbReference>
<dbReference type="InterPro" id="IPR011549">
    <property type="entry name" value="RibD_C"/>
</dbReference>
<evidence type="ECO:0000256" key="9">
    <source>
        <dbReference type="ARBA" id="ARBA00019930"/>
    </source>
</evidence>
<dbReference type="InterPro" id="IPR016192">
    <property type="entry name" value="APOBEC/CMP_deaminase_Zn-bd"/>
</dbReference>
<comment type="similarity">
    <text evidence="5">In the N-terminal section; belongs to the cytidine and deoxycytidylate deaminase family.</text>
</comment>
<evidence type="ECO:0000256" key="8">
    <source>
        <dbReference type="ARBA" id="ARBA00013173"/>
    </source>
</evidence>
<dbReference type="EC" id="3.5.4.26" evidence="7"/>
<dbReference type="AlphaFoldDB" id="A0A2R6Y083"/>
<dbReference type="GO" id="GO:0009231">
    <property type="term" value="P:riboflavin biosynthetic process"/>
    <property type="evidence" value="ECO:0007669"/>
    <property type="project" value="UniProtKB-UniPathway"/>
</dbReference>
<dbReference type="Pfam" id="PF01872">
    <property type="entry name" value="RibD_C"/>
    <property type="match status" value="1"/>
</dbReference>
<name>A0A2R6Y083_9BACL</name>
<evidence type="ECO:0000256" key="10">
    <source>
        <dbReference type="ARBA" id="ARBA00022619"/>
    </source>
</evidence>
<dbReference type="EMBL" id="PEBX01000049">
    <property type="protein sequence ID" value="PTQ56070.1"/>
    <property type="molecule type" value="Genomic_DNA"/>
</dbReference>
<dbReference type="GO" id="GO:0050661">
    <property type="term" value="F:NADP binding"/>
    <property type="evidence" value="ECO:0007669"/>
    <property type="project" value="InterPro"/>
</dbReference>
<dbReference type="GO" id="GO:0008270">
    <property type="term" value="F:zinc ion binding"/>
    <property type="evidence" value="ECO:0007669"/>
    <property type="project" value="InterPro"/>
</dbReference>
<dbReference type="CDD" id="cd01284">
    <property type="entry name" value="Riboflavin_deaminase-reductase"/>
    <property type="match status" value="1"/>
</dbReference>
<evidence type="ECO:0000256" key="14">
    <source>
        <dbReference type="ARBA" id="ARBA00022857"/>
    </source>
</evidence>
<dbReference type="Pfam" id="PF00383">
    <property type="entry name" value="dCMP_cyt_deam_1"/>
    <property type="match status" value="1"/>
</dbReference>
<evidence type="ECO:0000313" key="21">
    <source>
        <dbReference type="Proteomes" id="UP000244338"/>
    </source>
</evidence>
<dbReference type="FunFam" id="3.40.140.10:FF:000025">
    <property type="entry name" value="Riboflavin biosynthesis protein RibD"/>
    <property type="match status" value="1"/>
</dbReference>
<dbReference type="NCBIfam" id="TIGR00326">
    <property type="entry name" value="eubact_ribD"/>
    <property type="match status" value="1"/>
</dbReference>
<dbReference type="PROSITE" id="PS00903">
    <property type="entry name" value="CYT_DCMP_DEAMINASES_1"/>
    <property type="match status" value="1"/>
</dbReference>
<evidence type="ECO:0000256" key="18">
    <source>
        <dbReference type="ARBA" id="ARBA00049886"/>
    </source>
</evidence>
<sequence length="427" mass="47074">MSHDQYAQDKRTFTEPDFAERTFEELNNFSHEDQRWMQYALHLSQGLYAQTSPNPSVGAVLIKDGEVIGAGAHLKAGEPHAEIHALRMAGDKARDAVMYVTLEPCVHHGKTPPCTEAIIAAGVKKVVVGSRDPNPRVYGRGIERLREAGITVVEGVEQMAVAWTNRFFFTRMRLGRPYVTIKMAMTLDGKIATKTGDSRWVSGEISRRYVHTLRRTYDAIMVGSGTASVDDPLLTARLDRPEVGQAVGRQPLRIVVDSKLRLSPMLRLFQDRSAKTLVMTRDDAAAQTIDTLRRLGIDIMTVPSQGRASQVEEVEADGRSMDLAVDLKEALKLLADRGIQSLFVEGGGTLNAALLQEGLVDEYVLFIAPKVIGGVSAKTPVEGEGLLRMEDAYPFEIIAVERLGEDILVRALAKRTDGQLAYDPNYT</sequence>
<dbReference type="PROSITE" id="PS51747">
    <property type="entry name" value="CYT_DCMP_DEAMINASES_2"/>
    <property type="match status" value="1"/>
</dbReference>
<dbReference type="SUPFAM" id="SSF53927">
    <property type="entry name" value="Cytidine deaminase-like"/>
    <property type="match status" value="1"/>
</dbReference>
<keyword evidence="12" id="KW-0378">Hydrolase</keyword>
<evidence type="ECO:0000256" key="17">
    <source>
        <dbReference type="ARBA" id="ARBA00049861"/>
    </source>
</evidence>
<gene>
    <name evidence="20" type="ORF">BSOLF_0970</name>
</gene>
<dbReference type="InterPro" id="IPR002125">
    <property type="entry name" value="CMP_dCMP_dom"/>
</dbReference>
<comment type="catalytic activity">
    <reaction evidence="17">
        <text>5-amino-6-(5-phospho-D-ribitylamino)uracil + NADP(+) = 5-amino-6-(5-phospho-D-ribosylamino)uracil + NADPH + H(+)</text>
        <dbReference type="Rhea" id="RHEA:17845"/>
        <dbReference type="ChEBI" id="CHEBI:15378"/>
        <dbReference type="ChEBI" id="CHEBI:57783"/>
        <dbReference type="ChEBI" id="CHEBI:58349"/>
        <dbReference type="ChEBI" id="CHEBI:58421"/>
        <dbReference type="ChEBI" id="CHEBI:58453"/>
        <dbReference type="EC" id="1.1.1.193"/>
    </reaction>
</comment>
<evidence type="ECO:0000313" key="20">
    <source>
        <dbReference type="EMBL" id="PTQ56070.1"/>
    </source>
</evidence>
<protein>
    <recommendedName>
        <fullName evidence="9">Riboflavin biosynthesis protein RibD</fullName>
        <ecNumber evidence="8">1.1.1.193</ecNumber>
        <ecNumber evidence="7">3.5.4.26</ecNumber>
    </recommendedName>
</protein>
<dbReference type="PANTHER" id="PTHR38011:SF7">
    <property type="entry name" value="2,5-DIAMINO-6-RIBOSYLAMINO-4(3H)-PYRIMIDINONE 5'-PHOSPHATE REDUCTASE"/>
    <property type="match status" value="1"/>
</dbReference>
<reference evidence="21" key="1">
    <citation type="journal article" date="2018" name="Sci. Rep.">
        <title>Lignite coal burning seam in the remote Altai Mountains harbors a hydrogen-driven thermophilic microbial community.</title>
        <authorList>
            <person name="Kadnikov V.V."/>
            <person name="Mardanov A.V."/>
            <person name="Ivasenko D.A."/>
            <person name="Antsiferov D.V."/>
            <person name="Beletsky A.V."/>
            <person name="Karnachuk O.V."/>
            <person name="Ravin N.V."/>
        </authorList>
    </citation>
    <scope>NUCLEOTIDE SEQUENCE [LARGE SCALE GENOMIC DNA]</scope>
</reference>
<dbReference type="InterPro" id="IPR016193">
    <property type="entry name" value="Cytidine_deaminase-like"/>
</dbReference>
<comment type="similarity">
    <text evidence="6">In the C-terminal section; belongs to the HTP reductase family.</text>
</comment>
<dbReference type="InterPro" id="IPR004794">
    <property type="entry name" value="Eubact_RibD"/>
</dbReference>
<evidence type="ECO:0000256" key="15">
    <source>
        <dbReference type="ARBA" id="ARBA00023002"/>
    </source>
</evidence>
<evidence type="ECO:0000256" key="4">
    <source>
        <dbReference type="ARBA" id="ARBA00004910"/>
    </source>
</evidence>
<keyword evidence="16" id="KW-0511">Multifunctional enzyme</keyword>
<keyword evidence="10" id="KW-0686">Riboflavin biosynthesis</keyword>
<organism evidence="20 21">
    <name type="scientific">Candidatus Carbonibacillus altaicus</name>
    <dbReference type="NCBI Taxonomy" id="2163959"/>
    <lineage>
        <taxon>Bacteria</taxon>
        <taxon>Bacillati</taxon>
        <taxon>Bacillota</taxon>
        <taxon>Bacilli</taxon>
        <taxon>Bacillales</taxon>
        <taxon>Candidatus Carbonibacillus</taxon>
    </lineage>
</organism>
<evidence type="ECO:0000256" key="3">
    <source>
        <dbReference type="ARBA" id="ARBA00004882"/>
    </source>
</evidence>
<dbReference type="PANTHER" id="PTHR38011">
    <property type="entry name" value="DIHYDROFOLATE REDUCTASE FAMILY PROTEIN (AFU_ORTHOLOGUE AFUA_8G06820)"/>
    <property type="match status" value="1"/>
</dbReference>
<dbReference type="InterPro" id="IPR002734">
    <property type="entry name" value="RibDG_C"/>
</dbReference>
<dbReference type="NCBIfam" id="TIGR00227">
    <property type="entry name" value="ribD_Cterm"/>
    <property type="match status" value="1"/>
</dbReference>
<dbReference type="Proteomes" id="UP000244338">
    <property type="component" value="Unassembled WGS sequence"/>
</dbReference>
<evidence type="ECO:0000256" key="12">
    <source>
        <dbReference type="ARBA" id="ARBA00022801"/>
    </source>
</evidence>
<keyword evidence="14" id="KW-0521">NADP</keyword>
<evidence type="ECO:0000259" key="19">
    <source>
        <dbReference type="PROSITE" id="PS51747"/>
    </source>
</evidence>
<keyword evidence="13" id="KW-0862">Zinc</keyword>
<comment type="caution">
    <text evidence="20">The sequence shown here is derived from an EMBL/GenBank/DDBJ whole genome shotgun (WGS) entry which is preliminary data.</text>
</comment>
<proteinExistence type="inferred from homology"/>
<dbReference type="InterPro" id="IPR024072">
    <property type="entry name" value="DHFR-like_dom_sf"/>
</dbReference>
<evidence type="ECO:0000256" key="13">
    <source>
        <dbReference type="ARBA" id="ARBA00022833"/>
    </source>
</evidence>
<keyword evidence="11" id="KW-0479">Metal-binding</keyword>
<evidence type="ECO:0000256" key="6">
    <source>
        <dbReference type="ARBA" id="ARBA00007417"/>
    </source>
</evidence>
<evidence type="ECO:0000256" key="2">
    <source>
        <dbReference type="ARBA" id="ARBA00002151"/>
    </source>
</evidence>
<dbReference type="EC" id="1.1.1.193" evidence="8"/>